<comment type="caution">
    <text evidence="2">The sequence shown here is derived from an EMBL/GenBank/DDBJ whole genome shotgun (WGS) entry which is preliminary data.</text>
</comment>
<evidence type="ECO:0000313" key="2">
    <source>
        <dbReference type="EMBL" id="MEQ2308729.1"/>
    </source>
</evidence>
<reference evidence="2 3" key="1">
    <citation type="submission" date="2021-06" db="EMBL/GenBank/DDBJ databases">
        <authorList>
            <person name="Palmer J.M."/>
        </authorList>
    </citation>
    <scope>NUCLEOTIDE SEQUENCE [LARGE SCALE GENOMIC DNA]</scope>
    <source>
        <strain evidence="2 3">AS_MEX2019</strain>
        <tissue evidence="2">Muscle</tissue>
    </source>
</reference>
<evidence type="ECO:0000256" key="1">
    <source>
        <dbReference type="SAM" id="MobiDB-lite"/>
    </source>
</evidence>
<dbReference type="EMBL" id="JAHRIP010069676">
    <property type="protein sequence ID" value="MEQ2308729.1"/>
    <property type="molecule type" value="Genomic_DNA"/>
</dbReference>
<feature type="compositionally biased region" description="Polar residues" evidence="1">
    <location>
        <begin position="250"/>
        <end position="266"/>
    </location>
</feature>
<sequence length="266" mass="29966">MEEDCGLAEDFDCPSLLCEELEDLETKYPKEKTSRGKDEGDEKVLNQRDYKETGEELEHEESNEGEEKGQNKVVVSEKKLMEKEEVEEVKPESGLEAEGEEVAAQDAQMKDKEADISKQTVVEKQESKIKKVTEKKNEQKKSRRRRGKKQNEHVRTRKGGKEDFSEKLEEEKISEMQEMSVMSSEENSALFEASVGLMNSFELSDPVYLGIGTTGQYCPPVSVPILYSSQPPVPIQSAAPQSHGTKRPHSPSQPCCLPQQSSHTLQ</sequence>
<protein>
    <submittedName>
        <fullName evidence="2">Uncharacterized protein</fullName>
    </submittedName>
</protein>
<feature type="compositionally biased region" description="Basic and acidic residues" evidence="1">
    <location>
        <begin position="108"/>
        <end position="140"/>
    </location>
</feature>
<proteinExistence type="predicted"/>
<evidence type="ECO:0000313" key="3">
    <source>
        <dbReference type="Proteomes" id="UP001469553"/>
    </source>
</evidence>
<gene>
    <name evidence="2" type="ORF">AMECASPLE_031215</name>
</gene>
<organism evidence="2 3">
    <name type="scientific">Ameca splendens</name>
    <dbReference type="NCBI Taxonomy" id="208324"/>
    <lineage>
        <taxon>Eukaryota</taxon>
        <taxon>Metazoa</taxon>
        <taxon>Chordata</taxon>
        <taxon>Craniata</taxon>
        <taxon>Vertebrata</taxon>
        <taxon>Euteleostomi</taxon>
        <taxon>Actinopterygii</taxon>
        <taxon>Neopterygii</taxon>
        <taxon>Teleostei</taxon>
        <taxon>Neoteleostei</taxon>
        <taxon>Acanthomorphata</taxon>
        <taxon>Ovalentaria</taxon>
        <taxon>Atherinomorphae</taxon>
        <taxon>Cyprinodontiformes</taxon>
        <taxon>Goodeidae</taxon>
        <taxon>Ameca</taxon>
    </lineage>
</organism>
<feature type="region of interest" description="Disordered" evidence="1">
    <location>
        <begin position="228"/>
        <end position="266"/>
    </location>
</feature>
<feature type="compositionally biased region" description="Basic and acidic residues" evidence="1">
    <location>
        <begin position="24"/>
        <end position="93"/>
    </location>
</feature>
<feature type="compositionally biased region" description="Basic and acidic residues" evidence="1">
    <location>
        <begin position="149"/>
        <end position="169"/>
    </location>
</feature>
<dbReference type="Proteomes" id="UP001469553">
    <property type="component" value="Unassembled WGS sequence"/>
</dbReference>
<accession>A0ABV0ZR41</accession>
<keyword evidence="3" id="KW-1185">Reference proteome</keyword>
<feature type="non-terminal residue" evidence="2">
    <location>
        <position position="266"/>
    </location>
</feature>
<feature type="region of interest" description="Disordered" evidence="1">
    <location>
        <begin position="24"/>
        <end position="169"/>
    </location>
</feature>
<name>A0ABV0ZR41_9TELE</name>